<dbReference type="PANTHER" id="PTHR30273">
    <property type="entry name" value="PERIPLASMIC SIGNAL SENSOR AND SIGMA FACTOR ACTIVATOR FECR-RELATED"/>
    <property type="match status" value="1"/>
</dbReference>
<accession>A0A6I6K283</accession>
<dbReference type="RefSeq" id="WP_158868766.1">
    <property type="nucleotide sequence ID" value="NZ_CP046401.1"/>
</dbReference>
<keyword evidence="1" id="KW-1133">Transmembrane helix</keyword>
<feature type="domain" description="FecR protein" evidence="2">
    <location>
        <begin position="136"/>
        <end position="230"/>
    </location>
</feature>
<gene>
    <name evidence="4" type="ORF">GM418_18680</name>
</gene>
<dbReference type="InterPro" id="IPR006860">
    <property type="entry name" value="FecR"/>
</dbReference>
<dbReference type="Gene3D" id="2.60.120.1440">
    <property type="match status" value="1"/>
</dbReference>
<dbReference type="Proteomes" id="UP000428260">
    <property type="component" value="Chromosome"/>
</dbReference>
<feature type="transmembrane region" description="Helical" evidence="1">
    <location>
        <begin position="99"/>
        <end position="120"/>
    </location>
</feature>
<name>A0A6I6K283_9BACT</name>
<dbReference type="InterPro" id="IPR032508">
    <property type="entry name" value="FecR_C"/>
</dbReference>
<dbReference type="FunFam" id="2.60.120.1440:FF:000001">
    <property type="entry name" value="Putative anti-sigma factor"/>
    <property type="match status" value="1"/>
</dbReference>
<feature type="domain" description="Protein FecR C-terminal" evidence="3">
    <location>
        <begin position="274"/>
        <end position="342"/>
    </location>
</feature>
<dbReference type="Pfam" id="PF04773">
    <property type="entry name" value="FecR"/>
    <property type="match status" value="1"/>
</dbReference>
<evidence type="ECO:0000259" key="3">
    <source>
        <dbReference type="Pfam" id="PF16344"/>
    </source>
</evidence>
<proteinExistence type="predicted"/>
<keyword evidence="5" id="KW-1185">Reference proteome</keyword>
<dbReference type="Gene3D" id="3.55.50.30">
    <property type="match status" value="1"/>
</dbReference>
<dbReference type="PIRSF" id="PIRSF018266">
    <property type="entry name" value="FecR"/>
    <property type="match status" value="1"/>
</dbReference>
<dbReference type="InterPro" id="IPR012373">
    <property type="entry name" value="Ferrdict_sens_TM"/>
</dbReference>
<evidence type="ECO:0000313" key="4">
    <source>
        <dbReference type="EMBL" id="QGY45623.1"/>
    </source>
</evidence>
<dbReference type="PANTHER" id="PTHR30273:SF2">
    <property type="entry name" value="PROTEIN FECR"/>
    <property type="match status" value="1"/>
</dbReference>
<dbReference type="GO" id="GO:0016989">
    <property type="term" value="F:sigma factor antagonist activity"/>
    <property type="evidence" value="ECO:0007669"/>
    <property type="project" value="TreeGrafter"/>
</dbReference>
<protein>
    <submittedName>
        <fullName evidence="4">DUF4974 domain-containing protein</fullName>
    </submittedName>
</protein>
<dbReference type="AlphaFoldDB" id="A0A6I6K283"/>
<dbReference type="KEGG" id="mcos:GM418_18680"/>
<evidence type="ECO:0000313" key="5">
    <source>
        <dbReference type="Proteomes" id="UP000428260"/>
    </source>
</evidence>
<dbReference type="EMBL" id="CP046401">
    <property type="protein sequence ID" value="QGY45623.1"/>
    <property type="molecule type" value="Genomic_DNA"/>
</dbReference>
<sequence length="352" mass="40717">MNADIQNIDDFLANDEFNEYVLHNSEKQKRKWTLFFKEHPELEEEAIRAQKIIKELYSLKDTASNKEINEFRLQRNYEDIWKKYKNIKSKSTILFASKWIWKSVAVAGMVVIAISFYWLINNYVGSKYKSQEFSEIYVPASEKSQIKLPDGSMVWLNSQTKIKYSSEFNKEERILFLSGEAYFEVTGNKKIPFLVVTDKAEVQVVGTKFNVKAYSNEDKVEAALVEGKIKFVGVGTKQTIELKPGDKAVYNADTQKLIVTEEDVNAEVAWKDGKIVFRNSPLSEVCKTLERRYDVKIVIEDTNGNLNSHPFTFTIEGEDIQHIFTYLGKAAPLKFVSQKEQNKVEYLIYPLD</sequence>
<keyword evidence="1" id="KW-0812">Transmembrane</keyword>
<organism evidence="4 5">
    <name type="scientific">Maribellus comscasis</name>
    <dbReference type="NCBI Taxonomy" id="2681766"/>
    <lineage>
        <taxon>Bacteria</taxon>
        <taxon>Pseudomonadati</taxon>
        <taxon>Bacteroidota</taxon>
        <taxon>Bacteroidia</taxon>
        <taxon>Marinilabiliales</taxon>
        <taxon>Prolixibacteraceae</taxon>
        <taxon>Maribellus</taxon>
    </lineage>
</organism>
<dbReference type="Pfam" id="PF16344">
    <property type="entry name" value="FecR_C"/>
    <property type="match status" value="1"/>
</dbReference>
<evidence type="ECO:0000259" key="2">
    <source>
        <dbReference type="Pfam" id="PF04773"/>
    </source>
</evidence>
<reference evidence="4 5" key="1">
    <citation type="submission" date="2019-11" db="EMBL/GenBank/DDBJ databases">
        <authorList>
            <person name="Zheng R.K."/>
            <person name="Sun C.M."/>
        </authorList>
    </citation>
    <scope>NUCLEOTIDE SEQUENCE [LARGE SCALE GENOMIC DNA]</scope>
    <source>
        <strain evidence="4 5">WC007</strain>
    </source>
</reference>
<keyword evidence="1" id="KW-0472">Membrane</keyword>
<evidence type="ECO:0000256" key="1">
    <source>
        <dbReference type="SAM" id="Phobius"/>
    </source>
</evidence>